<name>A0A6N8HWN1_9FIRM</name>
<reference evidence="2 3" key="1">
    <citation type="submission" date="2019-09" db="EMBL/GenBank/DDBJ databases">
        <title>Genome sequence of Clostridium sp. EA1.</title>
        <authorList>
            <person name="Poehlein A."/>
            <person name="Bengelsdorf F.R."/>
            <person name="Daniel R."/>
        </authorList>
    </citation>
    <scope>NUCLEOTIDE SEQUENCE [LARGE SCALE GENOMIC DNA]</scope>
    <source>
        <strain evidence="2 3">EA1</strain>
    </source>
</reference>
<dbReference type="RefSeq" id="WP_156989688.1">
    <property type="nucleotide sequence ID" value="NZ_VWXL01000014.1"/>
</dbReference>
<keyword evidence="1" id="KW-0812">Transmembrane</keyword>
<comment type="caution">
    <text evidence="2">The sequence shown here is derived from an EMBL/GenBank/DDBJ whole genome shotgun (WGS) entry which is preliminary data.</text>
</comment>
<feature type="transmembrane region" description="Helical" evidence="1">
    <location>
        <begin position="312"/>
        <end position="330"/>
    </location>
</feature>
<feature type="transmembrane region" description="Helical" evidence="1">
    <location>
        <begin position="351"/>
        <end position="375"/>
    </location>
</feature>
<keyword evidence="1" id="KW-0472">Membrane</keyword>
<dbReference type="OrthoDB" id="2034769at2"/>
<keyword evidence="3" id="KW-1185">Reference proteome</keyword>
<accession>A0A6N8HWN1</accession>
<sequence length="420" mass="48623">MRECVRNDVQRNQRNFLILIVINTLLFASIYFMSVYEFNFYGFYHASLPNKQKQMMLIDYSGKFTSDQAVPLINTDQQMKKSKLFSMYEMYDQFIEWVHYSGPDKFGDGYEEGHFQGEKSVYQYNGKTYASTSIKSTQLSLNCFSKFSLQTDRGRGFQESDYNLHFGDTVPVLLGHEFTETYKVGDQFKALYLFSLFNFEVVGFLKEDSYIKQNGYGPASYLDRDVILPMFNITDSPKNQDDAFFRTLHYSNKTSCLLEYDSSVTAKEIAEELNRISSSNGLPEYQKYKVTEDGLAQISTNQMYRALSVGKWLVFFVCMGTFILLINRQIKAHLVDYTIYSLFMSYQKISLSLMLEMTACILASTFFTILIILALSKSLMYAGELLLSSGLLIVLLTVYIYFKMQHVDLKKYLVEGEQND</sequence>
<gene>
    <name evidence="2" type="ORF">CAFE_04680</name>
</gene>
<dbReference type="Proteomes" id="UP000469440">
    <property type="component" value="Unassembled WGS sequence"/>
</dbReference>
<proteinExistence type="predicted"/>
<dbReference type="EMBL" id="VWXL01000014">
    <property type="protein sequence ID" value="MVB09803.1"/>
    <property type="molecule type" value="Genomic_DNA"/>
</dbReference>
<keyword evidence="1" id="KW-1133">Transmembrane helix</keyword>
<feature type="transmembrane region" description="Helical" evidence="1">
    <location>
        <begin position="381"/>
        <end position="402"/>
    </location>
</feature>
<dbReference type="AlphaFoldDB" id="A0A6N8HWN1"/>
<feature type="transmembrane region" description="Helical" evidence="1">
    <location>
        <begin position="16"/>
        <end position="36"/>
    </location>
</feature>
<evidence type="ECO:0000256" key="1">
    <source>
        <dbReference type="SAM" id="Phobius"/>
    </source>
</evidence>
<evidence type="ECO:0000313" key="2">
    <source>
        <dbReference type="EMBL" id="MVB09803.1"/>
    </source>
</evidence>
<protein>
    <submittedName>
        <fullName evidence="2">Uncharacterized protein</fullName>
    </submittedName>
</protein>
<evidence type="ECO:0000313" key="3">
    <source>
        <dbReference type="Proteomes" id="UP000469440"/>
    </source>
</evidence>
<organism evidence="2 3">
    <name type="scientific">Caproicibacter fermentans</name>
    <dbReference type="NCBI Taxonomy" id="2576756"/>
    <lineage>
        <taxon>Bacteria</taxon>
        <taxon>Bacillati</taxon>
        <taxon>Bacillota</taxon>
        <taxon>Clostridia</taxon>
        <taxon>Eubacteriales</taxon>
        <taxon>Acutalibacteraceae</taxon>
        <taxon>Caproicibacter</taxon>
    </lineage>
</organism>